<name>A0A933VW04_RHOPL</name>
<dbReference type="Proteomes" id="UP000782519">
    <property type="component" value="Unassembled WGS sequence"/>
</dbReference>
<accession>A0A933VW04</accession>
<organism evidence="1 2">
    <name type="scientific">Rhodopseudomonas palustris</name>
    <dbReference type="NCBI Taxonomy" id="1076"/>
    <lineage>
        <taxon>Bacteria</taxon>
        <taxon>Pseudomonadati</taxon>
        <taxon>Pseudomonadota</taxon>
        <taxon>Alphaproteobacteria</taxon>
        <taxon>Hyphomicrobiales</taxon>
        <taxon>Nitrobacteraceae</taxon>
        <taxon>Rhodopseudomonas</taxon>
    </lineage>
</organism>
<evidence type="ECO:0000313" key="2">
    <source>
        <dbReference type="Proteomes" id="UP000782519"/>
    </source>
</evidence>
<protein>
    <submittedName>
        <fullName evidence="1">Uncharacterized protein</fullName>
    </submittedName>
</protein>
<gene>
    <name evidence="1" type="ORF">HZA66_19040</name>
</gene>
<evidence type="ECO:0000313" key="1">
    <source>
        <dbReference type="EMBL" id="MBI5131539.1"/>
    </source>
</evidence>
<dbReference type="AlphaFoldDB" id="A0A933VW04"/>
<dbReference type="EMBL" id="JACRJB010000053">
    <property type="protein sequence ID" value="MBI5131539.1"/>
    <property type="molecule type" value="Genomic_DNA"/>
</dbReference>
<proteinExistence type="predicted"/>
<reference evidence="1" key="1">
    <citation type="submission" date="2020-07" db="EMBL/GenBank/DDBJ databases">
        <title>Huge and variable diversity of episymbiotic CPR bacteria and DPANN archaea in groundwater ecosystems.</title>
        <authorList>
            <person name="He C.Y."/>
            <person name="Keren R."/>
            <person name="Whittaker M."/>
            <person name="Farag I.F."/>
            <person name="Doudna J."/>
            <person name="Cate J.H.D."/>
            <person name="Banfield J.F."/>
        </authorList>
    </citation>
    <scope>NUCLEOTIDE SEQUENCE</scope>
    <source>
        <strain evidence="1">NC_groundwater_1818_Pr3_B-0.1um_66_35</strain>
    </source>
</reference>
<comment type="caution">
    <text evidence="1">The sequence shown here is derived from an EMBL/GenBank/DDBJ whole genome shotgun (WGS) entry which is preliminary data.</text>
</comment>
<sequence length="161" mass="17525">MLVRLTRKRRLKAGWLVTFVYMLCILAPTLSYALPGEHAPAHCLTMEGMSGSMHMHDEAVQPMHAHLDEQQHDHASAQQASMSDAADMMAMSDDMDTDGMPAKKPPHTTSGQCCALMCVTAMPASLVDFAMPPMPTLVRIATSYRATADNAPAVQYRPPIA</sequence>